<keyword evidence="10" id="KW-0067">ATP-binding</keyword>
<dbReference type="PANTHER" id="PTHR24106">
    <property type="entry name" value="NACHT, LRR AND CARD DOMAINS-CONTAINING"/>
    <property type="match status" value="1"/>
</dbReference>
<comment type="caution">
    <text evidence="19">The sequence shown here is derived from an EMBL/GenBank/DDBJ whole genome shotgun (WGS) entry which is preliminary data.</text>
</comment>
<dbReference type="InterPro" id="IPR032675">
    <property type="entry name" value="LRR_dom_sf"/>
</dbReference>
<evidence type="ECO:0000256" key="13">
    <source>
        <dbReference type="ARBA" id="ARBA00023136"/>
    </source>
</evidence>
<evidence type="ECO:0000313" key="20">
    <source>
        <dbReference type="Proteomes" id="UP001046870"/>
    </source>
</evidence>
<feature type="domain" description="NACHT" evidence="18">
    <location>
        <begin position="216"/>
        <end position="349"/>
    </location>
</feature>
<keyword evidence="5" id="KW-0963">Cytoplasm</keyword>
<dbReference type="InterPro" id="IPR001611">
    <property type="entry name" value="Leu-rich_rpt"/>
</dbReference>
<accession>A0A9D3PXN4</accession>
<evidence type="ECO:0000256" key="2">
    <source>
        <dbReference type="ARBA" id="ARBA00004193"/>
    </source>
</evidence>
<dbReference type="InterPro" id="IPR041267">
    <property type="entry name" value="NLRP_HD2"/>
</dbReference>
<name>A0A9D3PXN4_MEGAT</name>
<evidence type="ECO:0000256" key="5">
    <source>
        <dbReference type="ARBA" id="ARBA00022490"/>
    </source>
</evidence>
<keyword evidence="9" id="KW-0547">Nucleotide-binding</keyword>
<keyword evidence="20" id="KW-1185">Reference proteome</keyword>
<dbReference type="InterPro" id="IPR001315">
    <property type="entry name" value="CARD"/>
</dbReference>
<proteinExistence type="inferred from homology"/>
<keyword evidence="14" id="KW-0564">Palmitate</keyword>
<dbReference type="GO" id="GO:0042981">
    <property type="term" value="P:regulation of apoptotic process"/>
    <property type="evidence" value="ECO:0007669"/>
    <property type="project" value="InterPro"/>
</dbReference>
<dbReference type="SUPFAM" id="SSF52540">
    <property type="entry name" value="P-loop containing nucleoside triphosphate hydrolases"/>
    <property type="match status" value="1"/>
</dbReference>
<dbReference type="Pfam" id="PF17779">
    <property type="entry name" value="WHD_NOD2"/>
    <property type="match status" value="1"/>
</dbReference>
<keyword evidence="15" id="KW-0449">Lipoprotein</keyword>
<evidence type="ECO:0000256" key="9">
    <source>
        <dbReference type="ARBA" id="ARBA00022741"/>
    </source>
</evidence>
<evidence type="ECO:0000256" key="7">
    <source>
        <dbReference type="ARBA" id="ARBA00022614"/>
    </source>
</evidence>
<evidence type="ECO:0000259" key="18">
    <source>
        <dbReference type="PROSITE" id="PS50837"/>
    </source>
</evidence>
<dbReference type="InterPro" id="IPR051261">
    <property type="entry name" value="NLR"/>
</dbReference>
<evidence type="ECO:0000256" key="6">
    <source>
        <dbReference type="ARBA" id="ARBA00022588"/>
    </source>
</evidence>
<evidence type="ECO:0000256" key="1">
    <source>
        <dbReference type="ARBA" id="ARBA00004187"/>
    </source>
</evidence>
<dbReference type="SMART" id="SM00368">
    <property type="entry name" value="LRR_RI"/>
    <property type="match status" value="5"/>
</dbReference>
<organism evidence="19 20">
    <name type="scientific">Megalops atlanticus</name>
    <name type="common">Tarpon</name>
    <name type="synonym">Clupea gigantea</name>
    <dbReference type="NCBI Taxonomy" id="7932"/>
    <lineage>
        <taxon>Eukaryota</taxon>
        <taxon>Metazoa</taxon>
        <taxon>Chordata</taxon>
        <taxon>Craniata</taxon>
        <taxon>Vertebrata</taxon>
        <taxon>Euteleostomi</taxon>
        <taxon>Actinopterygii</taxon>
        <taxon>Neopterygii</taxon>
        <taxon>Teleostei</taxon>
        <taxon>Elopiformes</taxon>
        <taxon>Megalopidae</taxon>
        <taxon>Megalops</taxon>
    </lineage>
</organism>
<evidence type="ECO:0000256" key="16">
    <source>
        <dbReference type="ARBA" id="ARBA00038296"/>
    </source>
</evidence>
<evidence type="ECO:0000313" key="19">
    <source>
        <dbReference type="EMBL" id="KAG7470614.1"/>
    </source>
</evidence>
<evidence type="ECO:0000259" key="17">
    <source>
        <dbReference type="PROSITE" id="PS50209"/>
    </source>
</evidence>
<feature type="domain" description="CARD" evidence="17">
    <location>
        <begin position="25"/>
        <end position="92"/>
    </location>
</feature>
<dbReference type="InterPro" id="IPR027417">
    <property type="entry name" value="P-loop_NTPase"/>
</dbReference>
<evidence type="ECO:0000256" key="4">
    <source>
        <dbReference type="ARBA" id="ARBA00022475"/>
    </source>
</evidence>
<dbReference type="Pfam" id="PF17776">
    <property type="entry name" value="NLRC4_HD2"/>
    <property type="match status" value="1"/>
</dbReference>
<evidence type="ECO:0000256" key="11">
    <source>
        <dbReference type="ARBA" id="ARBA00022843"/>
    </source>
</evidence>
<dbReference type="CDD" id="cd01671">
    <property type="entry name" value="CARD"/>
    <property type="match status" value="1"/>
</dbReference>
<keyword evidence="8" id="KW-0677">Repeat</keyword>
<dbReference type="GO" id="GO:0045087">
    <property type="term" value="P:innate immune response"/>
    <property type="evidence" value="ECO:0007669"/>
    <property type="project" value="UniProtKB-KW"/>
</dbReference>
<keyword evidence="7" id="KW-0433">Leucine-rich repeat</keyword>
<dbReference type="InterPro" id="IPR011029">
    <property type="entry name" value="DEATH-like_dom_sf"/>
</dbReference>
<dbReference type="Gene3D" id="1.10.533.10">
    <property type="entry name" value="Death Domain, Fas"/>
    <property type="match status" value="1"/>
</dbReference>
<evidence type="ECO:0000256" key="3">
    <source>
        <dbReference type="ARBA" id="ARBA00004496"/>
    </source>
</evidence>
<dbReference type="InterPro" id="IPR007111">
    <property type="entry name" value="NACHT_NTPase"/>
</dbReference>
<dbReference type="GO" id="GO:0005524">
    <property type="term" value="F:ATP binding"/>
    <property type="evidence" value="ECO:0007669"/>
    <property type="project" value="UniProtKB-KW"/>
</dbReference>
<evidence type="ECO:0000256" key="12">
    <source>
        <dbReference type="ARBA" id="ARBA00022859"/>
    </source>
</evidence>
<comment type="similarity">
    <text evidence="16">Belongs to the NOD1-NOD2 family.</text>
</comment>
<dbReference type="OrthoDB" id="120976at2759"/>
<protein>
    <submittedName>
        <fullName evidence="19">Uncharacterized protein</fullName>
    </submittedName>
</protein>
<sequence>MDWSVSVTCQNKDSVMAVGPCGRELQEQRVKLVEDYSRHVTSLLEMLYRAGEVTEEDVSLVRGGGRLGERDRMRMLLDVLQGRGEEACHAFLLLLPTVTATPAGTHLPEDAAHHGRRPQNDMQELLKKHKGILGRQHSLTDYLNIRGGASECREGGVFTEITLSQRVGYTVPLQYQHETTEVGDAFRMVGLEGGRHERMCEFREVCQSLLSARGEGVMLLSGVAGSGKTTVVRRLVREWATDADSQKVIFSLTFRELNLISKPQSLHELLSVHYSHLRPILSHILASDPAKILIILDGLDEFCFPLDFARTPKCSDPELAQSVGEVVVNLIKGNLLPGVSLLLTSRPHAISKVPPQQVTVLYSVLGFSSAQQQQYFERSCRSPEVAAAVWRYVSSHQPLLRMCHIPAFCWIVTTALRDCASFLGEDAAALSAGSPPEEPVGVTALKDTPSRTPPRPPATPGMNALLMTAGTAGKLDKPATVTEIYCCFLKAVLVFHGKGREGGSQVSRLQDAPRVLRETRPLLRDLGAMAFKGLLERRFVFSSDDLGVFSLDCRELSQAFLVEILQEDRVSLTYEKSFHFIHTSVQEFLAALYYVLEALSGSDPFSGLKPAAMLLPPALRKALAATTRRLLGQRRLLLRHVKKAFHWSERHQSGHLDLFCRFVSGLLVPRTRLILEGLFPKEPQKRLFRSHAHRALPPTPHFLLCLLQSQLQCKGLSPERQVNACYCLYEAQDPGLSQRMQGWLQLLVQQAQVVPQVQAERDWSELAFLLQLNPGLPELSLEAQGLDAQGLRRLLPVLPLFSTLRLGQNPLGPEGAAVLSSALQSPDCRIERLWVVATGLGCEGLKVLAEALKQNSTVVDLRMAINGIGDVGAAHLADLLRANRTLKDIRLRDNQVTDKGAELLMAALIDNTTLEYLWMYDNKFSKEGVKKLKEFAKSRPGLDIKVCV</sequence>
<keyword evidence="6" id="KW-0399">Innate immunity</keyword>
<dbReference type="Gene3D" id="3.80.10.10">
    <property type="entry name" value="Ribonuclease Inhibitor"/>
    <property type="match status" value="1"/>
</dbReference>
<dbReference type="PROSITE" id="PS50837">
    <property type="entry name" value="NACHT"/>
    <property type="match status" value="1"/>
</dbReference>
<dbReference type="Gene3D" id="3.40.50.300">
    <property type="entry name" value="P-loop containing nucleotide triphosphate hydrolases"/>
    <property type="match status" value="1"/>
</dbReference>
<evidence type="ECO:0000256" key="10">
    <source>
        <dbReference type="ARBA" id="ARBA00022840"/>
    </source>
</evidence>
<dbReference type="GO" id="GO:0005737">
    <property type="term" value="C:cytoplasm"/>
    <property type="evidence" value="ECO:0007669"/>
    <property type="project" value="UniProtKB-SubCell"/>
</dbReference>
<keyword evidence="4" id="KW-1003">Cell membrane</keyword>
<dbReference type="Pfam" id="PF13516">
    <property type="entry name" value="LRR_6"/>
    <property type="match status" value="1"/>
</dbReference>
<evidence type="ECO:0000256" key="8">
    <source>
        <dbReference type="ARBA" id="ARBA00022737"/>
    </source>
</evidence>
<evidence type="ECO:0000256" key="14">
    <source>
        <dbReference type="ARBA" id="ARBA00023139"/>
    </source>
</evidence>
<dbReference type="Proteomes" id="UP001046870">
    <property type="component" value="Chromosome 9"/>
</dbReference>
<reference evidence="19" key="1">
    <citation type="submission" date="2021-01" db="EMBL/GenBank/DDBJ databases">
        <authorList>
            <person name="Zahm M."/>
            <person name="Roques C."/>
            <person name="Cabau C."/>
            <person name="Klopp C."/>
            <person name="Donnadieu C."/>
            <person name="Jouanno E."/>
            <person name="Lampietro C."/>
            <person name="Louis A."/>
            <person name="Herpin A."/>
            <person name="Echchiki A."/>
            <person name="Berthelot C."/>
            <person name="Parey E."/>
            <person name="Roest-Crollius H."/>
            <person name="Braasch I."/>
            <person name="Postlethwait J."/>
            <person name="Bobe J."/>
            <person name="Montfort J."/>
            <person name="Bouchez O."/>
            <person name="Begum T."/>
            <person name="Mejri S."/>
            <person name="Adams A."/>
            <person name="Chen W.-J."/>
            <person name="Guiguen Y."/>
        </authorList>
    </citation>
    <scope>NUCLEOTIDE SEQUENCE</scope>
    <source>
        <strain evidence="19">YG-15Mar2019-1</strain>
        <tissue evidence="19">Brain</tissue>
    </source>
</reference>
<gene>
    <name evidence="19" type="ORF">MATL_G00115700</name>
</gene>
<dbReference type="Pfam" id="PF00619">
    <property type="entry name" value="CARD"/>
    <property type="match status" value="1"/>
</dbReference>
<dbReference type="SUPFAM" id="SSF47986">
    <property type="entry name" value="DEATH domain"/>
    <property type="match status" value="1"/>
</dbReference>
<dbReference type="AlphaFoldDB" id="A0A9D3PXN4"/>
<dbReference type="InterPro" id="IPR041075">
    <property type="entry name" value="NOD1/2_WH"/>
</dbReference>
<keyword evidence="12" id="KW-0391">Immunity</keyword>
<dbReference type="EMBL" id="JAFDVH010000009">
    <property type="protein sequence ID" value="KAG7470614.1"/>
    <property type="molecule type" value="Genomic_DNA"/>
</dbReference>
<keyword evidence="11" id="KW-0832">Ubl conjugation</keyword>
<comment type="subcellular location">
    <subcellularLocation>
        <location evidence="1">Basolateral cell membrane</location>
    </subcellularLocation>
    <subcellularLocation>
        <location evidence="2">Cell membrane</location>
        <topology evidence="2">Lipid-anchor</topology>
    </subcellularLocation>
    <subcellularLocation>
        <location evidence="3">Cytoplasm</location>
    </subcellularLocation>
</comment>
<dbReference type="PROSITE" id="PS50209">
    <property type="entry name" value="CARD"/>
    <property type="match status" value="1"/>
</dbReference>
<dbReference type="SUPFAM" id="SSF52047">
    <property type="entry name" value="RNI-like"/>
    <property type="match status" value="1"/>
</dbReference>
<dbReference type="Pfam" id="PF05729">
    <property type="entry name" value="NACHT"/>
    <property type="match status" value="1"/>
</dbReference>
<evidence type="ECO:0000256" key="15">
    <source>
        <dbReference type="ARBA" id="ARBA00023288"/>
    </source>
</evidence>
<dbReference type="GO" id="GO:0016323">
    <property type="term" value="C:basolateral plasma membrane"/>
    <property type="evidence" value="ECO:0007669"/>
    <property type="project" value="UniProtKB-SubCell"/>
</dbReference>
<keyword evidence="13" id="KW-0472">Membrane</keyword>